<evidence type="ECO:0000259" key="13">
    <source>
        <dbReference type="PROSITE" id="PS00128"/>
    </source>
</evidence>
<evidence type="ECO:0000313" key="14">
    <source>
        <dbReference type="EMBL" id="CAJ1052836.1"/>
    </source>
</evidence>
<feature type="chain" id="PRO_5043707195" description="Lactose synthase B protein" evidence="12">
    <location>
        <begin position="22"/>
        <end position="524"/>
    </location>
</feature>
<accession>A0AAV1EVJ2</accession>
<dbReference type="PANTHER" id="PTHR11407:SF32">
    <property type="entry name" value="ALPHA-LACTALBUMIN"/>
    <property type="match status" value="1"/>
</dbReference>
<proteinExistence type="predicted"/>
<feature type="coiled-coil region" evidence="10">
    <location>
        <begin position="250"/>
        <end position="277"/>
    </location>
</feature>
<sequence>MKLGLLLAVVVAVLVSSLSEGRVVSKCELRRKLSEQMHLPKWFNPVLKDRLLAAVICELNRTSSLTTDMVDVWGDEETTTTTITPNPSTSWVDEMEEEPTASFEEPSSDEMTSEEIPEEETTTEEISQEETTPEEIPEEETAPEEIPEEETTSEEIPEEETTTAAIPEEETTTTAIPEEETTTTAIPEEETTTTAIPEEFPEEETTTEKTEVTTPAPSTPETTQTPQAAKRRRKREIEVFNDEYIWTPMEFKLEERVNRLESECNEEEIEMAESGMDIVDSDSSQDQLLSLRKHGIFQLSDGYFCDSGHRHSQNKCKSKCSDFTDDDISNDIDCFVKIGCWKDKLMTEIGPLMNKRGKHGGLSVDSVANFVYHVELSSGFDTSAVNRWGKNPSDVTSAQKRAKEQSEPTECAPPPPPPSSPQHPERVWKLYGLFQLSNHLVCRDDDDDTDLSETICKINCKQLVDDDISDDIECLWKIIEPLFKEGYWNLKPDLRPLIMLIFQPRCGDVTASEYFSDCPSLKSV</sequence>
<dbReference type="GO" id="GO:0050829">
    <property type="term" value="P:defense response to Gram-negative bacterium"/>
    <property type="evidence" value="ECO:0007669"/>
    <property type="project" value="TreeGrafter"/>
</dbReference>
<evidence type="ECO:0000256" key="4">
    <source>
        <dbReference type="ARBA" id="ARBA00022723"/>
    </source>
</evidence>
<keyword evidence="15" id="KW-1185">Reference proteome</keyword>
<protein>
    <recommendedName>
        <fullName evidence="9">Lactose synthase B protein</fullName>
    </recommendedName>
</protein>
<comment type="subcellular location">
    <subcellularLocation>
        <location evidence="2">Secreted</location>
    </subcellularLocation>
</comment>
<evidence type="ECO:0000256" key="5">
    <source>
        <dbReference type="ARBA" id="ARBA00022743"/>
    </source>
</evidence>
<dbReference type="PANTHER" id="PTHR11407">
    <property type="entry name" value="LYSOZYME C"/>
    <property type="match status" value="1"/>
</dbReference>
<keyword evidence="10" id="KW-0175">Coiled coil</keyword>
<dbReference type="GO" id="GO:0005989">
    <property type="term" value="P:lactose biosynthetic process"/>
    <property type="evidence" value="ECO:0007669"/>
    <property type="project" value="UniProtKB-KW"/>
</dbReference>
<keyword evidence="5" id="KW-0494">Milk protein</keyword>
<evidence type="ECO:0000256" key="11">
    <source>
        <dbReference type="SAM" id="MobiDB-lite"/>
    </source>
</evidence>
<feature type="compositionally biased region" description="Acidic residues" evidence="11">
    <location>
        <begin position="106"/>
        <end position="191"/>
    </location>
</feature>
<dbReference type="SUPFAM" id="SSF53955">
    <property type="entry name" value="Lysozyme-like"/>
    <property type="match status" value="2"/>
</dbReference>
<evidence type="ECO:0000256" key="9">
    <source>
        <dbReference type="ARBA" id="ARBA00031746"/>
    </source>
</evidence>
<dbReference type="InterPro" id="IPR023346">
    <property type="entry name" value="Lysozyme-like_dom_sf"/>
</dbReference>
<dbReference type="EMBL" id="OY660866">
    <property type="protein sequence ID" value="CAJ1052836.1"/>
    <property type="molecule type" value="Genomic_DNA"/>
</dbReference>
<dbReference type="PROSITE" id="PS00128">
    <property type="entry name" value="GLYCOSYL_HYDROL_F22_1"/>
    <property type="match status" value="2"/>
</dbReference>
<keyword evidence="12" id="KW-0732">Signal</keyword>
<keyword evidence="3" id="KW-0964">Secreted</keyword>
<dbReference type="GO" id="GO:0005576">
    <property type="term" value="C:extracellular region"/>
    <property type="evidence" value="ECO:0007669"/>
    <property type="project" value="UniProtKB-SubCell"/>
</dbReference>
<dbReference type="Pfam" id="PF00062">
    <property type="entry name" value="Lys"/>
    <property type="match status" value="2"/>
</dbReference>
<dbReference type="GO" id="GO:0046872">
    <property type="term" value="F:metal ion binding"/>
    <property type="evidence" value="ECO:0007669"/>
    <property type="project" value="UniProtKB-KW"/>
</dbReference>
<evidence type="ECO:0000256" key="10">
    <source>
        <dbReference type="SAM" id="Coils"/>
    </source>
</evidence>
<dbReference type="GO" id="GO:0003796">
    <property type="term" value="F:lysozyme activity"/>
    <property type="evidence" value="ECO:0007669"/>
    <property type="project" value="TreeGrafter"/>
</dbReference>
<dbReference type="Gene3D" id="1.10.530.10">
    <property type="match status" value="2"/>
</dbReference>
<reference evidence="14" key="1">
    <citation type="submission" date="2023-08" db="EMBL/GenBank/DDBJ databases">
        <authorList>
            <person name="Alioto T."/>
            <person name="Alioto T."/>
            <person name="Gomez Garrido J."/>
        </authorList>
    </citation>
    <scope>NUCLEOTIDE SEQUENCE</scope>
</reference>
<feature type="compositionally biased region" description="Pro residues" evidence="11">
    <location>
        <begin position="411"/>
        <end position="421"/>
    </location>
</feature>
<keyword evidence="6" id="KW-0106">Calcium</keyword>
<gene>
    <name evidence="14" type="ORF">XNOV1_A035524</name>
</gene>
<keyword evidence="8" id="KW-1015">Disulfide bond</keyword>
<dbReference type="Proteomes" id="UP001178508">
    <property type="component" value="Chromosome 3"/>
</dbReference>
<dbReference type="InterPro" id="IPR019799">
    <property type="entry name" value="Glyco_hydro_22_CS"/>
</dbReference>
<organism evidence="14 15">
    <name type="scientific">Xyrichtys novacula</name>
    <name type="common">Pearly razorfish</name>
    <name type="synonym">Hemipteronotus novacula</name>
    <dbReference type="NCBI Taxonomy" id="13765"/>
    <lineage>
        <taxon>Eukaryota</taxon>
        <taxon>Metazoa</taxon>
        <taxon>Chordata</taxon>
        <taxon>Craniata</taxon>
        <taxon>Vertebrata</taxon>
        <taxon>Euteleostomi</taxon>
        <taxon>Actinopterygii</taxon>
        <taxon>Neopterygii</taxon>
        <taxon>Teleostei</taxon>
        <taxon>Neoteleostei</taxon>
        <taxon>Acanthomorphata</taxon>
        <taxon>Eupercaria</taxon>
        <taxon>Labriformes</taxon>
        <taxon>Labridae</taxon>
        <taxon>Xyrichtys</taxon>
    </lineage>
</organism>
<feature type="compositionally biased region" description="Low complexity" evidence="11">
    <location>
        <begin position="79"/>
        <end position="90"/>
    </location>
</feature>
<evidence type="ECO:0000256" key="3">
    <source>
        <dbReference type="ARBA" id="ARBA00022525"/>
    </source>
</evidence>
<evidence type="ECO:0000256" key="12">
    <source>
        <dbReference type="SAM" id="SignalP"/>
    </source>
</evidence>
<feature type="region of interest" description="Disordered" evidence="11">
    <location>
        <begin position="390"/>
        <end position="424"/>
    </location>
</feature>
<evidence type="ECO:0000256" key="2">
    <source>
        <dbReference type="ARBA" id="ARBA00004613"/>
    </source>
</evidence>
<keyword evidence="4" id="KW-0479">Metal-binding</keyword>
<evidence type="ECO:0000256" key="6">
    <source>
        <dbReference type="ARBA" id="ARBA00022837"/>
    </source>
</evidence>
<dbReference type="InterPro" id="IPR001916">
    <property type="entry name" value="Glyco_hydro_22"/>
</dbReference>
<feature type="domain" description="Glycosyl hydrolases family 22 (GH22)" evidence="13">
    <location>
        <begin position="316"/>
        <end position="334"/>
    </location>
</feature>
<dbReference type="SMART" id="SM00263">
    <property type="entry name" value="LYZ1"/>
    <property type="match status" value="1"/>
</dbReference>
<comment type="function">
    <text evidence="1">Regulatory subunit of lactose synthase, changes the substrate specificity of galactosyltransferase in the mammary gland making glucose a good acceptor substrate for this enzyme. This enables LS to synthesize lactose, the major carbohydrate component of milk. In other tissues, galactosyltransferase transfers galactose onto the N-acetylglucosamine of the oligosaccharide chains in glycoproteins.</text>
</comment>
<dbReference type="AlphaFoldDB" id="A0AAV1EVJ2"/>
<keyword evidence="7" id="KW-0422">Lactose biosynthesis</keyword>
<dbReference type="GO" id="GO:0050830">
    <property type="term" value="P:defense response to Gram-positive bacterium"/>
    <property type="evidence" value="ECO:0007669"/>
    <property type="project" value="TreeGrafter"/>
</dbReference>
<feature type="region of interest" description="Disordered" evidence="11">
    <location>
        <begin position="76"/>
        <end position="233"/>
    </location>
</feature>
<name>A0AAV1EVJ2_XYRNO</name>
<evidence type="ECO:0000256" key="8">
    <source>
        <dbReference type="ARBA" id="ARBA00023157"/>
    </source>
</evidence>
<evidence type="ECO:0000256" key="7">
    <source>
        <dbReference type="ARBA" id="ARBA00023091"/>
    </source>
</evidence>
<dbReference type="PROSITE" id="PS51348">
    <property type="entry name" value="GLYCOSYL_HYDROL_F22_2"/>
    <property type="match status" value="1"/>
</dbReference>
<evidence type="ECO:0000256" key="1">
    <source>
        <dbReference type="ARBA" id="ARBA00002592"/>
    </source>
</evidence>
<evidence type="ECO:0000313" key="15">
    <source>
        <dbReference type="Proteomes" id="UP001178508"/>
    </source>
</evidence>
<feature type="signal peptide" evidence="12">
    <location>
        <begin position="1"/>
        <end position="21"/>
    </location>
</feature>
<feature type="domain" description="Glycosyl hydrolases family 22 (GH22)" evidence="13">
    <location>
        <begin position="456"/>
        <end position="474"/>
    </location>
</feature>